<keyword evidence="3" id="KW-1185">Reference proteome</keyword>
<reference evidence="2 3" key="1">
    <citation type="submission" date="2016-10" db="EMBL/GenBank/DDBJ databases">
        <authorList>
            <person name="de Groot N.N."/>
        </authorList>
    </citation>
    <scope>NUCLEOTIDE SEQUENCE [LARGE SCALE GENOMIC DNA]</scope>
    <source>
        <strain evidence="3">L7-484,KACC 16230,DSM 25025</strain>
    </source>
</reference>
<evidence type="ECO:0000256" key="1">
    <source>
        <dbReference type="SAM" id="Phobius"/>
    </source>
</evidence>
<protein>
    <submittedName>
        <fullName evidence="2">Uncharacterized protein</fullName>
    </submittedName>
</protein>
<feature type="transmembrane region" description="Helical" evidence="1">
    <location>
        <begin position="123"/>
        <end position="141"/>
    </location>
</feature>
<dbReference type="Proteomes" id="UP000198793">
    <property type="component" value="Unassembled WGS sequence"/>
</dbReference>
<accession>A0A1H0DJ35</accession>
<evidence type="ECO:0000313" key="2">
    <source>
        <dbReference type="EMBL" id="SDN70190.1"/>
    </source>
</evidence>
<feature type="transmembrane region" description="Helical" evidence="1">
    <location>
        <begin position="96"/>
        <end position="117"/>
    </location>
</feature>
<feature type="transmembrane region" description="Helical" evidence="1">
    <location>
        <begin position="148"/>
        <end position="168"/>
    </location>
</feature>
<keyword evidence="1" id="KW-0812">Transmembrane</keyword>
<feature type="transmembrane region" description="Helical" evidence="1">
    <location>
        <begin position="174"/>
        <end position="192"/>
    </location>
</feature>
<dbReference type="STRING" id="1166073.SAMN05192530_101813"/>
<evidence type="ECO:0000313" key="3">
    <source>
        <dbReference type="Proteomes" id="UP000198793"/>
    </source>
</evidence>
<feature type="transmembrane region" description="Helical" evidence="1">
    <location>
        <begin position="56"/>
        <end position="75"/>
    </location>
</feature>
<dbReference type="EMBL" id="FNIT01000001">
    <property type="protein sequence ID" value="SDN70190.1"/>
    <property type="molecule type" value="Genomic_DNA"/>
</dbReference>
<dbReference type="AlphaFoldDB" id="A0A1H0DJ35"/>
<gene>
    <name evidence="2" type="ORF">SAMN05192530_101813</name>
</gene>
<name>A0A1H0DJ35_9HYPH</name>
<feature type="transmembrane region" description="Helical" evidence="1">
    <location>
        <begin position="24"/>
        <end position="44"/>
    </location>
</feature>
<proteinExistence type="predicted"/>
<keyword evidence="1" id="KW-1133">Transmembrane helix</keyword>
<sequence length="203" mass="20802">MVRELDDALADIEAIRRRVAAGTVFRGLGPLALAATALIALGLGTLQTVAPPQTSLAFFLGWIVAAVICVGVIAAETMVRAGRAHGGLADAMLHQAIQTFLPAGAAGAAFAAVVGRFAPDDVWMIPGVWQVFVGLGLFAATPSLPRGAVLAAAWYFTAGFAVMMLSAARPELSPWAMALPFAVGQAMLAVVVHRASLPGASDV</sequence>
<organism evidence="2 3">
    <name type="scientific">Aureimonas jatrophae</name>
    <dbReference type="NCBI Taxonomy" id="1166073"/>
    <lineage>
        <taxon>Bacteria</taxon>
        <taxon>Pseudomonadati</taxon>
        <taxon>Pseudomonadota</taxon>
        <taxon>Alphaproteobacteria</taxon>
        <taxon>Hyphomicrobiales</taxon>
        <taxon>Aurantimonadaceae</taxon>
        <taxon>Aureimonas</taxon>
    </lineage>
</organism>
<keyword evidence="1" id="KW-0472">Membrane</keyword>